<dbReference type="EMBL" id="JABURA010000001">
    <property type="protein sequence ID" value="NUB91358.1"/>
    <property type="molecule type" value="Genomic_DNA"/>
</dbReference>
<keyword evidence="1" id="KW-0812">Transmembrane</keyword>
<dbReference type="OrthoDB" id="170690at2157"/>
<gene>
    <name evidence="2" type="ORF">HT576_10050</name>
</gene>
<keyword evidence="1" id="KW-1133">Transmembrane helix</keyword>
<name>A0A8J8GJX7_9EURY</name>
<feature type="transmembrane region" description="Helical" evidence="1">
    <location>
        <begin position="247"/>
        <end position="275"/>
    </location>
</feature>
<evidence type="ECO:0008006" key="4">
    <source>
        <dbReference type="Google" id="ProtNLM"/>
    </source>
</evidence>
<accession>A0A8J8GJX7</accession>
<protein>
    <recommendedName>
        <fullName evidence="4">RING-type E3 ubiquitin transferase</fullName>
    </recommendedName>
</protein>
<dbReference type="AlphaFoldDB" id="A0A8J8GJX7"/>
<dbReference type="RefSeq" id="WP_174701951.1">
    <property type="nucleotide sequence ID" value="NZ_JABURA010000001.1"/>
</dbReference>
<keyword evidence="1" id="KW-0472">Membrane</keyword>
<evidence type="ECO:0000256" key="1">
    <source>
        <dbReference type="SAM" id="Phobius"/>
    </source>
</evidence>
<feature type="transmembrane region" description="Helical" evidence="1">
    <location>
        <begin position="6"/>
        <end position="31"/>
    </location>
</feature>
<sequence>MPPTNLLVMSGALLVGLGILGAGLFIASIGVGRVRLARRLRQAGPTPISEVPDATGLVAFDGIARAGAEGALEAPLSETDCLAYAVQSRSRTRADADVDADADETWTHDGRVSAGVPFVVADGGDRVAVDPSNAVLSLADWEPDATAWTDRADLSADARDRLAAVGLPGTDAESTADSSASSDALTQYRELRLEPGTDVHVFGGSVVDNARSHTDDAPVTVGGDDWFEVSAGERSTVIPDRHRSGSLYVIFGGLVAIPGLGFTLAGIVGLVSTFLL</sequence>
<evidence type="ECO:0000313" key="2">
    <source>
        <dbReference type="EMBL" id="NUB91358.1"/>
    </source>
</evidence>
<dbReference type="Proteomes" id="UP000728647">
    <property type="component" value="Unassembled WGS sequence"/>
</dbReference>
<organism evidence="2 3">
    <name type="scientific">Haloterrigena gelatinilytica</name>
    <dbReference type="NCBI Taxonomy" id="2741724"/>
    <lineage>
        <taxon>Archaea</taxon>
        <taxon>Methanobacteriati</taxon>
        <taxon>Methanobacteriota</taxon>
        <taxon>Stenosarchaea group</taxon>
        <taxon>Halobacteria</taxon>
        <taxon>Halobacteriales</taxon>
        <taxon>Natrialbaceae</taxon>
        <taxon>Haloterrigena</taxon>
    </lineage>
</organism>
<comment type="caution">
    <text evidence="2">The sequence shown here is derived from an EMBL/GenBank/DDBJ whole genome shotgun (WGS) entry which is preliminary data.</text>
</comment>
<reference evidence="2" key="1">
    <citation type="submission" date="2020-06" db="EMBL/GenBank/DDBJ databases">
        <title>Haloterrigena sp. nov., an extremely halophilic archaeon isolated from a saline sediment.</title>
        <authorList>
            <person name="Liu B.-B."/>
        </authorList>
    </citation>
    <scope>NUCLEOTIDE SEQUENCE</scope>
    <source>
        <strain evidence="2">SYSU A121-1</strain>
    </source>
</reference>
<proteinExistence type="predicted"/>
<evidence type="ECO:0000313" key="3">
    <source>
        <dbReference type="Proteomes" id="UP000728647"/>
    </source>
</evidence>